<proteinExistence type="evidence at transcript level"/>
<evidence type="ECO:0000256" key="1">
    <source>
        <dbReference type="ARBA" id="ARBA00009312"/>
    </source>
</evidence>
<keyword evidence="3 4" id="KW-0687">Ribonucleoprotein</keyword>
<dbReference type="GO" id="GO:0003735">
    <property type="term" value="F:structural constituent of ribosome"/>
    <property type="evidence" value="ECO:0007669"/>
    <property type="project" value="InterPro"/>
</dbReference>
<evidence type="ECO:0000256" key="5">
    <source>
        <dbReference type="SAM" id="MobiDB-lite"/>
    </source>
</evidence>
<organism evidence="6">
    <name type="scientific">Hirondellea gigas</name>
    <dbReference type="NCBI Taxonomy" id="1518452"/>
    <lineage>
        <taxon>Eukaryota</taxon>
        <taxon>Metazoa</taxon>
        <taxon>Ecdysozoa</taxon>
        <taxon>Arthropoda</taxon>
        <taxon>Crustacea</taxon>
        <taxon>Multicrustacea</taxon>
        <taxon>Malacostraca</taxon>
        <taxon>Eumalacostraca</taxon>
        <taxon>Peracarida</taxon>
        <taxon>Amphipoda</taxon>
        <taxon>Amphilochidea</taxon>
        <taxon>Lysianassida</taxon>
        <taxon>Lysianassidira</taxon>
        <taxon>Lysianassoidea</taxon>
        <taxon>Lysianassidae</taxon>
        <taxon>Hirondellea</taxon>
    </lineage>
</organism>
<evidence type="ECO:0000256" key="3">
    <source>
        <dbReference type="ARBA" id="ARBA00023274"/>
    </source>
</evidence>
<evidence type="ECO:0000313" key="6">
    <source>
        <dbReference type="EMBL" id="LAC26591.1"/>
    </source>
</evidence>
<dbReference type="InterPro" id="IPR014401">
    <property type="entry name" value="Ribosomal_eS6-like"/>
</dbReference>
<dbReference type="InterPro" id="IPR001377">
    <property type="entry name" value="Ribosomal_eS6"/>
</dbReference>
<keyword evidence="2 4" id="KW-0689">Ribosomal protein</keyword>
<feature type="region of interest" description="Disordered" evidence="5">
    <location>
        <begin position="217"/>
        <end position="244"/>
    </location>
</feature>
<dbReference type="AlphaFoldDB" id="A0A6A7G7D5"/>
<dbReference type="GO" id="GO:0006412">
    <property type="term" value="P:translation"/>
    <property type="evidence" value="ECO:0007669"/>
    <property type="project" value="InterPro"/>
</dbReference>
<dbReference type="Gene3D" id="1.20.5.2650">
    <property type="match status" value="1"/>
</dbReference>
<dbReference type="Pfam" id="PF01092">
    <property type="entry name" value="Ribosomal_S6e"/>
    <property type="match status" value="1"/>
</dbReference>
<feature type="compositionally biased region" description="Basic residues" evidence="5">
    <location>
        <begin position="223"/>
        <end position="235"/>
    </location>
</feature>
<sequence length="244" mass="28627">MKLNISYPATGQQKVIEIKEENKLRAFFDKRISHEVDGEALGDDFKGYRFRISGGNDLQGFPMMQGVLSTQRVRLLLREGSKCYRPRRKGERKRKSVRGCIVSLDLSVLHLVIVQKGEQDIPGLTDQERPRRLGPKRASKIRTLFNLDKEDDVRRYAIRRKITKENNKTSSKAPKIQRLITPLRLQRKRRWRQEKRERYVKSRSEAEEYALLLAQHAQEQKEKRLKRRESRRSTTRKSAAAVSS</sequence>
<dbReference type="PIRSF" id="PIRSF002129">
    <property type="entry name" value="Ribosom_S6_euk"/>
    <property type="match status" value="1"/>
</dbReference>
<evidence type="ECO:0000256" key="4">
    <source>
        <dbReference type="PIRNR" id="PIRNR002129"/>
    </source>
</evidence>
<name>A0A6A7G7D5_9CRUS</name>
<protein>
    <recommendedName>
        <fullName evidence="4">40S ribosomal protein S6</fullName>
    </recommendedName>
</protein>
<evidence type="ECO:0000256" key="2">
    <source>
        <dbReference type="ARBA" id="ARBA00022980"/>
    </source>
</evidence>
<accession>A0A6A7G7D5</accession>
<dbReference type="EMBL" id="IACT01007477">
    <property type="protein sequence ID" value="LAC26591.1"/>
    <property type="molecule type" value="mRNA"/>
</dbReference>
<dbReference type="InterPro" id="IPR018282">
    <property type="entry name" value="Ribosomal_eS6_CS"/>
</dbReference>
<dbReference type="GO" id="GO:1990904">
    <property type="term" value="C:ribonucleoprotein complex"/>
    <property type="evidence" value="ECO:0007669"/>
    <property type="project" value="UniProtKB-KW"/>
</dbReference>
<dbReference type="PANTHER" id="PTHR11502">
    <property type="entry name" value="40S RIBOSOMAL PROTEIN S6"/>
    <property type="match status" value="1"/>
</dbReference>
<reference evidence="6" key="1">
    <citation type="submission" date="2017-11" db="EMBL/GenBank/DDBJ databases">
        <title>The sensing device of the deep-sea amphipod.</title>
        <authorList>
            <person name="Kobayashi H."/>
            <person name="Nagahama T."/>
            <person name="Arai W."/>
            <person name="Sasagawa Y."/>
            <person name="Umeda M."/>
            <person name="Hayashi T."/>
            <person name="Nikaido I."/>
            <person name="Watanabe H."/>
            <person name="Oguri K."/>
            <person name="Kitazato H."/>
            <person name="Fujioka K."/>
            <person name="Kido Y."/>
            <person name="Takami H."/>
        </authorList>
    </citation>
    <scope>NUCLEOTIDE SEQUENCE</scope>
    <source>
        <tissue evidence="6">Whole body</tissue>
    </source>
</reference>
<comment type="similarity">
    <text evidence="1 4">Belongs to the eukaryotic ribosomal protein eS6 family.</text>
</comment>
<dbReference type="SMART" id="SM01405">
    <property type="entry name" value="Ribosomal_S6e"/>
    <property type="match status" value="1"/>
</dbReference>
<dbReference type="GO" id="GO:0005840">
    <property type="term" value="C:ribosome"/>
    <property type="evidence" value="ECO:0007669"/>
    <property type="project" value="UniProtKB-KW"/>
</dbReference>
<dbReference type="PROSITE" id="PS00578">
    <property type="entry name" value="RIBOSOMAL_S6E"/>
    <property type="match status" value="1"/>
</dbReference>